<dbReference type="PANTHER" id="PTHR10357:SF179">
    <property type="entry name" value="NEUTRAL AND BASIC AMINO ACID TRANSPORT PROTEIN RBAT"/>
    <property type="match status" value="1"/>
</dbReference>
<organism evidence="5 6">
    <name type="scientific">Massiliimalia timonensis</name>
    <dbReference type="NCBI Taxonomy" id="1987501"/>
    <lineage>
        <taxon>Bacteria</taxon>
        <taxon>Bacillati</taxon>
        <taxon>Bacillota</taxon>
        <taxon>Clostridia</taxon>
        <taxon>Eubacteriales</taxon>
        <taxon>Oscillospiraceae</taxon>
        <taxon>Massiliimalia</taxon>
    </lineage>
</organism>
<evidence type="ECO:0000313" key="5">
    <source>
        <dbReference type="EMBL" id="MBC8611136.1"/>
    </source>
</evidence>
<reference evidence="5" key="1">
    <citation type="submission" date="2020-08" db="EMBL/GenBank/DDBJ databases">
        <title>Genome public.</title>
        <authorList>
            <person name="Liu C."/>
            <person name="Sun Q."/>
        </authorList>
    </citation>
    <scope>NUCLEOTIDE SEQUENCE</scope>
    <source>
        <strain evidence="5">NSJ-15</strain>
    </source>
</reference>
<dbReference type="SMART" id="SM00642">
    <property type="entry name" value="Aamy"/>
    <property type="match status" value="1"/>
</dbReference>
<dbReference type="EMBL" id="JACRTL010000004">
    <property type="protein sequence ID" value="MBC8611136.1"/>
    <property type="molecule type" value="Genomic_DNA"/>
</dbReference>
<dbReference type="InterPro" id="IPR006047">
    <property type="entry name" value="GH13_cat_dom"/>
</dbReference>
<dbReference type="InterPro" id="IPR017853">
    <property type="entry name" value="GH"/>
</dbReference>
<dbReference type="GO" id="GO:0004556">
    <property type="term" value="F:alpha-amylase activity"/>
    <property type="evidence" value="ECO:0007669"/>
    <property type="project" value="TreeGrafter"/>
</dbReference>
<dbReference type="InterPro" id="IPR013780">
    <property type="entry name" value="Glyco_hydro_b"/>
</dbReference>
<dbReference type="Gene3D" id="3.90.400.10">
    <property type="entry name" value="Oligo-1,6-glucosidase, Domain 2"/>
    <property type="match status" value="1"/>
</dbReference>
<dbReference type="Gene3D" id="3.20.20.80">
    <property type="entry name" value="Glycosidases"/>
    <property type="match status" value="1"/>
</dbReference>
<evidence type="ECO:0000259" key="4">
    <source>
        <dbReference type="SMART" id="SM00642"/>
    </source>
</evidence>
<evidence type="ECO:0000313" key="6">
    <source>
        <dbReference type="Proteomes" id="UP000632659"/>
    </source>
</evidence>
<dbReference type="Proteomes" id="UP000632659">
    <property type="component" value="Unassembled WGS sequence"/>
</dbReference>
<dbReference type="Gene3D" id="2.60.40.1180">
    <property type="entry name" value="Golgi alpha-mannosidase II"/>
    <property type="match status" value="1"/>
</dbReference>
<evidence type="ECO:0000256" key="1">
    <source>
        <dbReference type="ARBA" id="ARBA00008061"/>
    </source>
</evidence>
<dbReference type="RefSeq" id="WP_187536544.1">
    <property type="nucleotide sequence ID" value="NZ_JACRTL010000004.1"/>
</dbReference>
<dbReference type="SUPFAM" id="SSF51011">
    <property type="entry name" value="Glycosyl hydrolase domain"/>
    <property type="match status" value="1"/>
</dbReference>
<accession>A0A8J6P1F9</accession>
<comment type="similarity">
    <text evidence="1">Belongs to the glycosyl hydrolase 13 family.</text>
</comment>
<dbReference type="FunFam" id="3.90.400.10:FF:000002">
    <property type="entry name" value="Sucrose isomerase"/>
    <property type="match status" value="1"/>
</dbReference>
<comment type="caution">
    <text evidence="5">The sequence shown here is derived from an EMBL/GenBank/DDBJ whole genome shotgun (WGS) entry which is preliminary data.</text>
</comment>
<dbReference type="InterPro" id="IPR045857">
    <property type="entry name" value="O16G_dom_2"/>
</dbReference>
<keyword evidence="2" id="KW-0378">Hydrolase</keyword>
<proteinExistence type="inferred from homology"/>
<keyword evidence="3" id="KW-0326">Glycosidase</keyword>
<dbReference type="GO" id="GO:0009313">
    <property type="term" value="P:oligosaccharide catabolic process"/>
    <property type="evidence" value="ECO:0007669"/>
    <property type="project" value="TreeGrafter"/>
</dbReference>
<dbReference type="PANTHER" id="PTHR10357">
    <property type="entry name" value="ALPHA-AMYLASE FAMILY MEMBER"/>
    <property type="match status" value="1"/>
</dbReference>
<dbReference type="FunFam" id="3.20.20.80:FF:000064">
    <property type="entry name" value="Oligo-1,6-glucosidase"/>
    <property type="match status" value="1"/>
</dbReference>
<feature type="domain" description="Glycosyl hydrolase family 13 catalytic" evidence="4">
    <location>
        <begin position="13"/>
        <end position="413"/>
    </location>
</feature>
<dbReference type="Pfam" id="PF00128">
    <property type="entry name" value="Alpha-amylase"/>
    <property type="match status" value="1"/>
</dbReference>
<sequence>MKQDWWKEAVVYQVYPQSFCDTNHDGIGDFNGIRSKLDYLKELGVNLIWINPCYQSPMVDNGYDISDYYQVNPMFGTNEDLDALIQEAKEKGIGVLLDLVVNDCSDEHPWFQKAVQDPESEEADYFIFKTTEDGQPPNNWRSNFGGPAWTQVPDGRWYLHTFDKRQPDFNWENPDLREKLYNMVNWWMDKGIAGFRVDAITFIKKDLTFASVPTPDGSLYQIENYQNYPGIGEFLTELRDRTYGKRNAMTVAEAVGVSMDYFPDYAGENGYFSMIFDFNWYDMKGEADKSSKEAVHRWRQKMFDSQEQISSLGCWSGGVLESHDEPRGINKFLEPKDQSRTSAACLGTIYFFLPGTPFIYQGQELGMTNSVWNSIEDFKDVMVHNRYRECVENGGDTEALLQELREYSRDNGRTPIQWDDSEYAGFSDTEPWIPVNPNYPQINAAAQQGDPSSVLSYYKKLVALRRDPKWKEVFSEGKFIPQREAEDYLIAYRRVLEDKTAGIFCNFTGKAQTVRVSEEVEEILLNNCDNLEQEAGTLTMAPYQAVVLSLK</sequence>
<gene>
    <name evidence="5" type="ORF">H8702_08415</name>
</gene>
<dbReference type="CDD" id="cd11333">
    <property type="entry name" value="AmyAc_SI_OligoGlu_DGase"/>
    <property type="match status" value="1"/>
</dbReference>
<protein>
    <submittedName>
        <fullName evidence="5">Alpha-glucosidase</fullName>
    </submittedName>
</protein>
<evidence type="ECO:0000256" key="3">
    <source>
        <dbReference type="ARBA" id="ARBA00023295"/>
    </source>
</evidence>
<name>A0A8J6P1F9_9FIRM</name>
<dbReference type="AlphaFoldDB" id="A0A8J6P1F9"/>
<evidence type="ECO:0000256" key="2">
    <source>
        <dbReference type="ARBA" id="ARBA00022801"/>
    </source>
</evidence>
<keyword evidence="6" id="KW-1185">Reference proteome</keyword>
<dbReference type="SUPFAM" id="SSF51445">
    <property type="entry name" value="(Trans)glycosidases"/>
    <property type="match status" value="1"/>
</dbReference>